<reference evidence="2 3" key="1">
    <citation type="submission" date="2016-12" db="EMBL/GenBank/DDBJ databases">
        <title>Diversity of luminous bacteria.</title>
        <authorList>
            <person name="Yoshizawa S."/>
            <person name="Kogure K."/>
        </authorList>
    </citation>
    <scope>NUCLEOTIDE SEQUENCE [LARGE SCALE GENOMIC DNA]</scope>
    <source>
        <strain evidence="2 3">SA4-48</strain>
    </source>
</reference>
<name>A0A2S7UVZ5_9GAMM</name>
<evidence type="ECO:0008006" key="4">
    <source>
        <dbReference type="Google" id="ProtNLM"/>
    </source>
</evidence>
<dbReference type="OrthoDB" id="5899712at2"/>
<dbReference type="RefSeq" id="WP_105052418.1">
    <property type="nucleotide sequence ID" value="NZ_BMYG01000002.1"/>
</dbReference>
<feature type="coiled-coil region" evidence="1">
    <location>
        <begin position="13"/>
        <end position="40"/>
    </location>
</feature>
<gene>
    <name evidence="2" type="ORF">BTO11_09755</name>
</gene>
<keyword evidence="3" id="KW-1185">Reference proteome</keyword>
<sequence>MAIIIALIIGLVIIAVIANLLQQQKEKQDAERRLEMSKYKTIVEDTELIIANDANVPITRNGFIILHRRVLYALKKMNSTTPGNKDVHARIKDCTGKIEACDFRILDADTLKIPESEKPLITLIQGIKKYRVILRSEHSKGNLTAPAFMEEDKKIEQLQLRINVESQMRRGNKAKANGMVGSARQYYEKALATLNAQTNTSDYITATKAKATTILAEISNQMKASKSAKIETDEDGDNLDALFAPKKKW</sequence>
<proteinExistence type="predicted"/>
<evidence type="ECO:0000313" key="3">
    <source>
        <dbReference type="Proteomes" id="UP000239007"/>
    </source>
</evidence>
<protein>
    <recommendedName>
        <fullName evidence="4">DNA repair protein</fullName>
    </recommendedName>
</protein>
<dbReference type="EMBL" id="MSCH01000003">
    <property type="protein sequence ID" value="PQJ53918.1"/>
    <property type="molecule type" value="Genomic_DNA"/>
</dbReference>
<keyword evidence="1" id="KW-0175">Coiled coil</keyword>
<dbReference type="AlphaFoldDB" id="A0A2S7UVZ5"/>
<evidence type="ECO:0000313" key="2">
    <source>
        <dbReference type="EMBL" id="PQJ53918.1"/>
    </source>
</evidence>
<accession>A0A2S7UVZ5</accession>
<organism evidence="2 3">
    <name type="scientific">Psychrosphaera saromensis</name>
    <dbReference type="NCBI Taxonomy" id="716813"/>
    <lineage>
        <taxon>Bacteria</taxon>
        <taxon>Pseudomonadati</taxon>
        <taxon>Pseudomonadota</taxon>
        <taxon>Gammaproteobacteria</taxon>
        <taxon>Alteromonadales</taxon>
        <taxon>Pseudoalteromonadaceae</taxon>
        <taxon>Psychrosphaera</taxon>
    </lineage>
</organism>
<evidence type="ECO:0000256" key="1">
    <source>
        <dbReference type="SAM" id="Coils"/>
    </source>
</evidence>
<comment type="caution">
    <text evidence="2">The sequence shown here is derived from an EMBL/GenBank/DDBJ whole genome shotgun (WGS) entry which is preliminary data.</text>
</comment>
<dbReference type="Proteomes" id="UP000239007">
    <property type="component" value="Unassembled WGS sequence"/>
</dbReference>